<proteinExistence type="inferred from homology"/>
<dbReference type="AlphaFoldDB" id="A0A4R7ZQV3"/>
<dbReference type="PANTHER" id="PTHR40083">
    <property type="entry name" value="UPF0122 PROTEIN CBO2450/CLC_2298"/>
    <property type="match status" value="1"/>
</dbReference>
<comment type="caution">
    <text evidence="5">The sequence shown here is derived from an EMBL/GenBank/DDBJ whole genome shotgun (WGS) entry which is preliminary data.</text>
</comment>
<protein>
    <recommendedName>
        <fullName evidence="3">UPF0122 protein EDD63_1134</fullName>
    </recommendedName>
</protein>
<reference evidence="5 6" key="1">
    <citation type="submission" date="2019-03" db="EMBL/GenBank/DDBJ databases">
        <title>Genomic Encyclopedia of Type Strains, Phase IV (KMG-IV): sequencing the most valuable type-strain genomes for metagenomic binning, comparative biology and taxonomic classification.</title>
        <authorList>
            <person name="Goeker M."/>
        </authorList>
    </citation>
    <scope>NUCLEOTIDE SEQUENCE [LARGE SCALE GENOMIC DNA]</scope>
    <source>
        <strain evidence="5 6">DSM 28867</strain>
    </source>
</reference>
<evidence type="ECO:0000256" key="3">
    <source>
        <dbReference type="HAMAP-Rule" id="MF_00245"/>
    </source>
</evidence>
<evidence type="ECO:0000313" key="6">
    <source>
        <dbReference type="Proteomes" id="UP000294743"/>
    </source>
</evidence>
<accession>A0A4R7ZQV3</accession>
<dbReference type="EMBL" id="SODD01000013">
    <property type="protein sequence ID" value="TDW20323.1"/>
    <property type="molecule type" value="Genomic_DNA"/>
</dbReference>
<gene>
    <name evidence="5" type="ORF">EDD63_1134</name>
</gene>
<keyword evidence="6" id="KW-1185">Reference proteome</keyword>
<dbReference type="Proteomes" id="UP000294743">
    <property type="component" value="Unassembled WGS sequence"/>
</dbReference>
<evidence type="ECO:0000256" key="4">
    <source>
        <dbReference type="SAM" id="Coils"/>
    </source>
</evidence>
<dbReference type="NCBIfam" id="NF045758">
    <property type="entry name" value="YlxM"/>
    <property type="match status" value="1"/>
</dbReference>
<dbReference type="InterPro" id="IPR013324">
    <property type="entry name" value="RNA_pol_sigma_r3/r4-like"/>
</dbReference>
<comment type="similarity">
    <text evidence="1 3">Belongs to the UPF0122 family.</text>
</comment>
<sequence>MRKSFDDINTYLDFYEDLLTDKQREIMNEYYREDYSLAEIAENRGISRSAVSDNIKRVTKILEDYEKKLHLLKKFQVRQTLYEKLADEHANIKEIQKKLKESEIENYE</sequence>
<dbReference type="InterPro" id="IPR036388">
    <property type="entry name" value="WH-like_DNA-bd_sf"/>
</dbReference>
<dbReference type="InterPro" id="IPR054831">
    <property type="entry name" value="UPF0122_fam_protein"/>
</dbReference>
<comment type="function">
    <text evidence="2 3">Might take part in the signal recognition particle (SRP) pathway. This is inferred from the conservation of its genetic proximity to ftsY/ffh. May be a regulatory protein.</text>
</comment>
<dbReference type="HAMAP" id="MF_00245">
    <property type="entry name" value="UPF0122"/>
    <property type="match status" value="1"/>
</dbReference>
<dbReference type="PANTHER" id="PTHR40083:SF1">
    <property type="entry name" value="UPF0122 PROTEIN YLXM"/>
    <property type="match status" value="1"/>
</dbReference>
<name>A0A4R7ZQV3_9FIRM</name>
<dbReference type="OrthoDB" id="6392at2"/>
<evidence type="ECO:0000256" key="2">
    <source>
        <dbReference type="ARBA" id="ARBA00024764"/>
    </source>
</evidence>
<dbReference type="Gene3D" id="1.10.10.10">
    <property type="entry name" value="Winged helix-like DNA-binding domain superfamily/Winged helix DNA-binding domain"/>
    <property type="match status" value="1"/>
</dbReference>
<dbReference type="SUPFAM" id="SSF88659">
    <property type="entry name" value="Sigma3 and sigma4 domains of RNA polymerase sigma factors"/>
    <property type="match status" value="1"/>
</dbReference>
<evidence type="ECO:0000313" key="5">
    <source>
        <dbReference type="EMBL" id="TDW20323.1"/>
    </source>
</evidence>
<keyword evidence="4" id="KW-0175">Coiled coil</keyword>
<feature type="coiled-coil region" evidence="4">
    <location>
        <begin position="78"/>
        <end position="105"/>
    </location>
</feature>
<organism evidence="5 6">
    <name type="scientific">Breznakia blatticola</name>
    <dbReference type="NCBI Taxonomy" id="1754012"/>
    <lineage>
        <taxon>Bacteria</taxon>
        <taxon>Bacillati</taxon>
        <taxon>Bacillota</taxon>
        <taxon>Erysipelotrichia</taxon>
        <taxon>Erysipelotrichales</taxon>
        <taxon>Erysipelotrichaceae</taxon>
        <taxon>Breznakia</taxon>
    </lineage>
</organism>
<dbReference type="InterPro" id="IPR007394">
    <property type="entry name" value="UPF0122"/>
</dbReference>
<dbReference type="RefSeq" id="WP_134169166.1">
    <property type="nucleotide sequence ID" value="NZ_SODD01000013.1"/>
</dbReference>
<evidence type="ECO:0000256" key="1">
    <source>
        <dbReference type="ARBA" id="ARBA00008720"/>
    </source>
</evidence>
<dbReference type="Pfam" id="PF04297">
    <property type="entry name" value="UPF0122"/>
    <property type="match status" value="1"/>
</dbReference>